<evidence type="ECO:0000313" key="8">
    <source>
        <dbReference type="EMBL" id="TKC47625.1"/>
    </source>
</evidence>
<protein>
    <recommendedName>
        <fullName evidence="1">Cathepsin E</fullName>
    </recommendedName>
</protein>
<dbReference type="AlphaFoldDB" id="A0A4U1FD82"/>
<proteinExistence type="predicted"/>
<evidence type="ECO:0000256" key="1">
    <source>
        <dbReference type="ARBA" id="ARBA00015580"/>
    </source>
</evidence>
<dbReference type="PANTHER" id="PTHR47966">
    <property type="entry name" value="BETA-SITE APP-CLEAVING ENZYME, ISOFORM A-RELATED"/>
    <property type="match status" value="1"/>
</dbReference>
<dbReference type="Gene3D" id="2.40.70.10">
    <property type="entry name" value="Acid Proteases"/>
    <property type="match status" value="1"/>
</dbReference>
<keyword evidence="6" id="KW-0865">Zymogen</keyword>
<dbReference type="EMBL" id="RWIC01000202">
    <property type="protein sequence ID" value="TKC47625.1"/>
    <property type="molecule type" value="Genomic_DNA"/>
</dbReference>
<feature type="non-terminal residue" evidence="8">
    <location>
        <position position="1"/>
    </location>
</feature>
<dbReference type="GO" id="GO:0019886">
    <property type="term" value="P:antigen processing and presentation of exogenous peptide antigen via MHC class II"/>
    <property type="evidence" value="ECO:0007669"/>
    <property type="project" value="TreeGrafter"/>
</dbReference>
<accession>A0A4U1FD82</accession>
<evidence type="ECO:0000256" key="7">
    <source>
        <dbReference type="ARBA" id="ARBA00024985"/>
    </source>
</evidence>
<evidence type="ECO:0000256" key="2">
    <source>
        <dbReference type="ARBA" id="ARBA00022670"/>
    </source>
</evidence>
<keyword evidence="3" id="KW-0732">Signal</keyword>
<reference evidence="9" key="1">
    <citation type="journal article" date="2019" name="IScience">
        <title>Narwhal Genome Reveals Long-Term Low Genetic Diversity despite Current Large Abundance Size.</title>
        <authorList>
            <person name="Westbury M.V."/>
            <person name="Petersen B."/>
            <person name="Garde E."/>
            <person name="Heide-Jorgensen M.P."/>
            <person name="Lorenzen E.D."/>
        </authorList>
    </citation>
    <scope>NUCLEOTIDE SEQUENCE [LARGE SCALE GENOMIC DNA]</scope>
</reference>
<keyword evidence="2" id="KW-0645">Protease</keyword>
<dbReference type="GO" id="GO:0005768">
    <property type="term" value="C:endosome"/>
    <property type="evidence" value="ECO:0007669"/>
    <property type="project" value="TreeGrafter"/>
</dbReference>
<dbReference type="SUPFAM" id="SSF50630">
    <property type="entry name" value="Acid proteases"/>
    <property type="match status" value="1"/>
</dbReference>
<dbReference type="PANTHER" id="PTHR47966:SF26">
    <property type="entry name" value="CATHEPSIN E"/>
    <property type="match status" value="1"/>
</dbReference>
<organism evidence="8 9">
    <name type="scientific">Monodon monoceros</name>
    <name type="common">Narwhal</name>
    <name type="synonym">Ceratodon monodon</name>
    <dbReference type="NCBI Taxonomy" id="40151"/>
    <lineage>
        <taxon>Eukaryota</taxon>
        <taxon>Metazoa</taxon>
        <taxon>Chordata</taxon>
        <taxon>Craniata</taxon>
        <taxon>Vertebrata</taxon>
        <taxon>Euteleostomi</taxon>
        <taxon>Mammalia</taxon>
        <taxon>Eutheria</taxon>
        <taxon>Laurasiatheria</taxon>
        <taxon>Artiodactyla</taxon>
        <taxon>Whippomorpha</taxon>
        <taxon>Cetacea</taxon>
        <taxon>Odontoceti</taxon>
        <taxon>Monodontidae</taxon>
        <taxon>Monodon</taxon>
    </lineage>
</organism>
<dbReference type="GO" id="GO:0006508">
    <property type="term" value="P:proteolysis"/>
    <property type="evidence" value="ECO:0007669"/>
    <property type="project" value="UniProtKB-KW"/>
</dbReference>
<dbReference type="GO" id="GO:0004190">
    <property type="term" value="F:aspartic-type endopeptidase activity"/>
    <property type="evidence" value="ECO:0007669"/>
    <property type="project" value="UniProtKB-KW"/>
</dbReference>
<evidence type="ECO:0000256" key="3">
    <source>
        <dbReference type="ARBA" id="ARBA00022729"/>
    </source>
</evidence>
<evidence type="ECO:0000256" key="4">
    <source>
        <dbReference type="ARBA" id="ARBA00022750"/>
    </source>
</evidence>
<evidence type="ECO:0000313" key="9">
    <source>
        <dbReference type="Proteomes" id="UP000308365"/>
    </source>
</evidence>
<comment type="function">
    <text evidence="7">May have a role in immune function. Probably involved in the processing of antigenic peptides during MHC class II-mediated antigen presentation. May play a role in activation-induced lymphocyte depletion in the thymus, and in neuronal degeneration and glial cell activation in the brain.</text>
</comment>
<gene>
    <name evidence="8" type="ORF">EI555_012449</name>
</gene>
<name>A0A4U1FD82_MONMO</name>
<keyword evidence="4" id="KW-0064">Aspartyl protease</keyword>
<evidence type="ECO:0000256" key="5">
    <source>
        <dbReference type="ARBA" id="ARBA00022801"/>
    </source>
</evidence>
<dbReference type="InterPro" id="IPR021109">
    <property type="entry name" value="Peptidase_aspartic_dom_sf"/>
</dbReference>
<keyword evidence="5" id="KW-0378">Hydrolase</keyword>
<sequence>VEGLTEVGQQFEESVTETDQSFMNAEVTPVFDTMAQKLVDLPMFSVYMSRIQVGGTTMFLSEGCRPLWTQGPPSSQAPQAILWVLFLYTLDCVNISVLPDVTFTINGVPHTHQPTAYTLLQQQTLDKPFNEVFRHCQKFMDGMKFLISGFQGSDIQPPAWSFRTLSNVSLNSFTAFDHGNNHVGLAPAVP</sequence>
<dbReference type="Proteomes" id="UP000308365">
    <property type="component" value="Unassembled WGS sequence"/>
</dbReference>
<comment type="caution">
    <text evidence="8">The sequence shown here is derived from an EMBL/GenBank/DDBJ whole genome shotgun (WGS) entry which is preliminary data.</text>
</comment>
<evidence type="ECO:0000256" key="6">
    <source>
        <dbReference type="ARBA" id="ARBA00023145"/>
    </source>
</evidence>
<dbReference type="InterPro" id="IPR001461">
    <property type="entry name" value="Aspartic_peptidase_A1"/>
</dbReference>